<evidence type="ECO:0000313" key="2">
    <source>
        <dbReference type="Proteomes" id="UP000239576"/>
    </source>
</evidence>
<dbReference type="AlphaFoldDB" id="A0A2T1DYX6"/>
<evidence type="ECO:0000313" key="1">
    <source>
        <dbReference type="EMBL" id="PSB25695.1"/>
    </source>
</evidence>
<name>A0A2T1DYX6_9CYAN</name>
<comment type="caution">
    <text evidence="1">The sequence shown here is derived from an EMBL/GenBank/DDBJ whole genome shotgun (WGS) entry which is preliminary data.</text>
</comment>
<dbReference type="Proteomes" id="UP000239576">
    <property type="component" value="Unassembled WGS sequence"/>
</dbReference>
<proteinExistence type="predicted"/>
<dbReference type="EMBL" id="PVWK01000122">
    <property type="protein sequence ID" value="PSB25695.1"/>
    <property type="molecule type" value="Genomic_DNA"/>
</dbReference>
<accession>A0A2T1DYX6</accession>
<dbReference type="OrthoDB" id="426466at2"/>
<reference evidence="1 2" key="2">
    <citation type="submission" date="2018-03" db="EMBL/GenBank/DDBJ databases">
        <title>The ancient ancestry and fast evolution of plastids.</title>
        <authorList>
            <person name="Moore K.R."/>
            <person name="Magnabosco C."/>
            <person name="Momper L."/>
            <person name="Gold D.A."/>
            <person name="Bosak T."/>
            <person name="Fournier G.P."/>
        </authorList>
    </citation>
    <scope>NUCLEOTIDE SEQUENCE [LARGE SCALE GENOMIC DNA]</scope>
    <source>
        <strain evidence="1 2">ULC18</strain>
    </source>
</reference>
<protein>
    <submittedName>
        <fullName evidence="1">Uncharacterized protein</fullName>
    </submittedName>
</protein>
<gene>
    <name evidence="1" type="ORF">C7B82_22400</name>
</gene>
<reference evidence="2" key="1">
    <citation type="submission" date="2018-02" db="EMBL/GenBank/DDBJ databases">
        <authorList>
            <person name="Moore K."/>
            <person name="Momper L."/>
        </authorList>
    </citation>
    <scope>NUCLEOTIDE SEQUENCE [LARGE SCALE GENOMIC DNA]</scope>
    <source>
        <strain evidence="2">ULC18</strain>
    </source>
</reference>
<dbReference type="RefSeq" id="WP_106258750.1">
    <property type="nucleotide sequence ID" value="NZ_CAWNSW010000060.1"/>
</dbReference>
<sequence length="73" mass="9022">MLNHLRWFVIAPQPLSEAIVAYALTRDFYREVEHREDFERHCDWYHRTAEANQAELQRMQGDINLFGWFNRRR</sequence>
<organism evidence="1 2">
    <name type="scientific">Stenomitos frigidus ULC18</name>
    <dbReference type="NCBI Taxonomy" id="2107698"/>
    <lineage>
        <taxon>Bacteria</taxon>
        <taxon>Bacillati</taxon>
        <taxon>Cyanobacteriota</taxon>
        <taxon>Cyanophyceae</taxon>
        <taxon>Leptolyngbyales</taxon>
        <taxon>Leptolyngbyaceae</taxon>
        <taxon>Stenomitos</taxon>
    </lineage>
</organism>
<keyword evidence="2" id="KW-1185">Reference proteome</keyword>